<gene>
    <name evidence="1" type="ORF">SEV965_LOCUS28139</name>
</gene>
<evidence type="ECO:0000313" key="2">
    <source>
        <dbReference type="Proteomes" id="UP000663889"/>
    </source>
</evidence>
<dbReference type="Proteomes" id="UP000663889">
    <property type="component" value="Unassembled WGS sequence"/>
</dbReference>
<comment type="caution">
    <text evidence="1">The sequence shown here is derived from an EMBL/GenBank/DDBJ whole genome shotgun (WGS) entry which is preliminary data.</text>
</comment>
<dbReference type="AlphaFoldDB" id="A0A815GCT7"/>
<evidence type="ECO:0000313" key="1">
    <source>
        <dbReference type="EMBL" id="CAF1337048.1"/>
    </source>
</evidence>
<name>A0A815GCT7_9BILA</name>
<accession>A0A815GCT7</accession>
<dbReference type="EMBL" id="CAJNOU010002631">
    <property type="protein sequence ID" value="CAF1337048.1"/>
    <property type="molecule type" value="Genomic_DNA"/>
</dbReference>
<protein>
    <submittedName>
        <fullName evidence="1">Uncharacterized protein</fullName>
    </submittedName>
</protein>
<organism evidence="1 2">
    <name type="scientific">Rotaria sordida</name>
    <dbReference type="NCBI Taxonomy" id="392033"/>
    <lineage>
        <taxon>Eukaryota</taxon>
        <taxon>Metazoa</taxon>
        <taxon>Spiralia</taxon>
        <taxon>Gnathifera</taxon>
        <taxon>Rotifera</taxon>
        <taxon>Eurotatoria</taxon>
        <taxon>Bdelloidea</taxon>
        <taxon>Philodinida</taxon>
        <taxon>Philodinidae</taxon>
        <taxon>Rotaria</taxon>
    </lineage>
</organism>
<sequence length="100" mass="11166">MFGVFLPDMDYDDYDHIVPAIGACEKSLSEKTVASTRAKLSTNIDIRVERIPLITDYGIAITEVIDKDRVTLPVHLAVSKRDQPDPVLNAENRDLIDHSS</sequence>
<proteinExistence type="predicted"/>
<reference evidence="1" key="1">
    <citation type="submission" date="2021-02" db="EMBL/GenBank/DDBJ databases">
        <authorList>
            <person name="Nowell W R."/>
        </authorList>
    </citation>
    <scope>NUCLEOTIDE SEQUENCE</scope>
</reference>